<evidence type="ECO:0000313" key="3">
    <source>
        <dbReference type="Proteomes" id="UP000030661"/>
    </source>
</evidence>
<sequence>MKLTKVYQHFERPKIDERDIEARVRQEILQSGITLSKGAQVAIAVGSRGIANIQRVAKATADTVKELGGHPFFVPAMGSHGGATPEGQREVLEGYGITEAYTGAPIKSSLEVVELPQEGLENKVYMDKYAYEADATIIINRVKLHTDFHGPLESGLMKMCVIGLGKHKQALEIHLLGTHGLKELMPKTARQILKHGNIILGIALAENAYDETAIIKALLPEQIEAEEMKILDWVRNNMPRLPLQHIDILLVDEFGKDVSGAGMDTNIIGRLKIYGEPEPDYPQITCIILSDLTEKSHGNAVGLGLADIITRNFYNKIDFQATYENGLTSNFLERVKTPVVAENEAEAVQIALRYCHFTTPESAKIIRIKNTLTVNELWASPQVLAEIAQLPHIEVTAEEQELLCAL</sequence>
<dbReference type="EMBL" id="DF820473">
    <property type="protein sequence ID" value="GAK60479.1"/>
    <property type="molecule type" value="Genomic_DNA"/>
</dbReference>
<gene>
    <name evidence="2" type="ORF">U27_00376</name>
</gene>
<dbReference type="Proteomes" id="UP000030661">
    <property type="component" value="Unassembled WGS sequence"/>
</dbReference>
<reference evidence="2" key="1">
    <citation type="journal article" date="2015" name="PeerJ">
        <title>First genomic representation of candidate bacterial phylum KSB3 points to enhanced environmental sensing as a trigger of wastewater bulking.</title>
        <authorList>
            <person name="Sekiguchi Y."/>
            <person name="Ohashi A."/>
            <person name="Parks D.H."/>
            <person name="Yamauchi T."/>
            <person name="Tyson G.W."/>
            <person name="Hugenholtz P."/>
        </authorList>
    </citation>
    <scope>NUCLEOTIDE SEQUENCE [LARGE SCALE GENOMIC DNA]</scope>
</reference>
<evidence type="ECO:0000259" key="1">
    <source>
        <dbReference type="Pfam" id="PF04015"/>
    </source>
</evidence>
<feature type="domain" description="DUF362" evidence="1">
    <location>
        <begin position="55"/>
        <end position="207"/>
    </location>
</feature>
<dbReference type="Gene3D" id="3.40.50.11440">
    <property type="match status" value="1"/>
</dbReference>
<dbReference type="eggNOG" id="COG2768">
    <property type="taxonomic scope" value="Bacteria"/>
</dbReference>
<protein>
    <recommendedName>
        <fullName evidence="1">DUF362 domain-containing protein</fullName>
    </recommendedName>
</protein>
<dbReference type="AlphaFoldDB" id="A0A081C7C4"/>
<dbReference type="Pfam" id="PF04015">
    <property type="entry name" value="DUF362"/>
    <property type="match status" value="1"/>
</dbReference>
<organism evidence="2">
    <name type="scientific">Vecturithrix granuli</name>
    <dbReference type="NCBI Taxonomy" id="1499967"/>
    <lineage>
        <taxon>Bacteria</taxon>
        <taxon>Candidatus Moduliflexota</taxon>
        <taxon>Candidatus Vecturitrichia</taxon>
        <taxon>Candidatus Vecturitrichales</taxon>
        <taxon>Candidatus Vecturitrichaceae</taxon>
        <taxon>Candidatus Vecturithrix</taxon>
    </lineage>
</organism>
<dbReference type="InterPro" id="IPR007160">
    <property type="entry name" value="DUF362"/>
</dbReference>
<proteinExistence type="predicted"/>
<accession>A0A081C7C4</accession>
<dbReference type="HOGENOM" id="CLU_055092_0_0_0"/>
<keyword evidence="3" id="KW-1185">Reference proteome</keyword>
<dbReference type="STRING" id="1499967.U27_00376"/>
<name>A0A081C7C4_VECG1</name>
<evidence type="ECO:0000313" key="2">
    <source>
        <dbReference type="EMBL" id="GAK60479.1"/>
    </source>
</evidence>